<feature type="domain" description="Cytochrome c" evidence="8">
    <location>
        <begin position="140"/>
        <end position="222"/>
    </location>
</feature>
<dbReference type="RefSeq" id="WP_200345430.1">
    <property type="nucleotide sequence ID" value="NZ_NRSJ01000008.1"/>
</dbReference>
<comment type="caution">
    <text evidence="9">The sequence shown here is derived from an EMBL/GenBank/DDBJ whole genome shotgun (WGS) entry which is preliminary data.</text>
</comment>
<dbReference type="EMBL" id="NRSJ01000008">
    <property type="protein sequence ID" value="MBK1704251.1"/>
    <property type="molecule type" value="Genomic_DNA"/>
</dbReference>
<dbReference type="AlphaFoldDB" id="A0AAJ0U2Y7"/>
<reference evidence="9" key="1">
    <citation type="submission" date="2017-08" db="EMBL/GenBank/DDBJ databases">
        <authorList>
            <person name="Imhoff J.F."/>
            <person name="Rahn T."/>
            <person name="Kuenzel S."/>
            <person name="Neulinger S.C."/>
        </authorList>
    </citation>
    <scope>NUCLEOTIDE SEQUENCE</scope>
    <source>
        <strain evidence="9">DSM 11080</strain>
    </source>
</reference>
<proteinExistence type="predicted"/>
<evidence type="ECO:0000313" key="10">
    <source>
        <dbReference type="Proteomes" id="UP001296776"/>
    </source>
</evidence>
<dbReference type="PROSITE" id="PS51007">
    <property type="entry name" value="CYTC"/>
    <property type="match status" value="2"/>
</dbReference>
<dbReference type="Pfam" id="PF00034">
    <property type="entry name" value="Cytochrom_C"/>
    <property type="match status" value="2"/>
</dbReference>
<evidence type="ECO:0000256" key="2">
    <source>
        <dbReference type="ARBA" id="ARBA00022617"/>
    </source>
</evidence>
<dbReference type="InterPro" id="IPR009056">
    <property type="entry name" value="Cyt_c-like_dom"/>
</dbReference>
<dbReference type="GO" id="GO:0046872">
    <property type="term" value="F:metal ion binding"/>
    <property type="evidence" value="ECO:0007669"/>
    <property type="project" value="UniProtKB-KW"/>
</dbReference>
<dbReference type="Proteomes" id="UP001296776">
    <property type="component" value="Unassembled WGS sequence"/>
</dbReference>
<keyword evidence="7" id="KW-0732">Signal</keyword>
<organism evidence="9 10">
    <name type="scientific">Halochromatium glycolicum</name>
    <dbReference type="NCBI Taxonomy" id="85075"/>
    <lineage>
        <taxon>Bacteria</taxon>
        <taxon>Pseudomonadati</taxon>
        <taxon>Pseudomonadota</taxon>
        <taxon>Gammaproteobacteria</taxon>
        <taxon>Chromatiales</taxon>
        <taxon>Chromatiaceae</taxon>
        <taxon>Halochromatium</taxon>
    </lineage>
</organism>
<evidence type="ECO:0000256" key="5">
    <source>
        <dbReference type="ARBA" id="ARBA00023004"/>
    </source>
</evidence>
<evidence type="ECO:0000256" key="3">
    <source>
        <dbReference type="ARBA" id="ARBA00022723"/>
    </source>
</evidence>
<feature type="chain" id="PRO_5042560584" evidence="7">
    <location>
        <begin position="24"/>
        <end position="265"/>
    </location>
</feature>
<dbReference type="GO" id="GO:0009055">
    <property type="term" value="F:electron transfer activity"/>
    <property type="evidence" value="ECO:0007669"/>
    <property type="project" value="InterPro"/>
</dbReference>
<dbReference type="PANTHER" id="PTHR33751">
    <property type="entry name" value="CBB3-TYPE CYTOCHROME C OXIDASE SUBUNIT FIXP"/>
    <property type="match status" value="1"/>
</dbReference>
<reference evidence="9" key="2">
    <citation type="journal article" date="2020" name="Microorganisms">
        <title>Osmotic Adaptation and Compatible Solute Biosynthesis of Phototrophic Bacteria as Revealed from Genome Analyses.</title>
        <authorList>
            <person name="Imhoff J.F."/>
            <person name="Rahn T."/>
            <person name="Kunzel S."/>
            <person name="Keller A."/>
            <person name="Neulinger S.C."/>
        </authorList>
    </citation>
    <scope>NUCLEOTIDE SEQUENCE</scope>
    <source>
        <strain evidence="9">DSM 11080</strain>
    </source>
</reference>
<dbReference type="InterPro" id="IPR050597">
    <property type="entry name" value="Cytochrome_c_Oxidase_Subunit"/>
</dbReference>
<dbReference type="SUPFAM" id="SSF46626">
    <property type="entry name" value="Cytochrome c"/>
    <property type="match status" value="2"/>
</dbReference>
<gene>
    <name evidence="9" type="ORF">CKO40_06730</name>
</gene>
<feature type="signal peptide" evidence="7">
    <location>
        <begin position="1"/>
        <end position="23"/>
    </location>
</feature>
<protein>
    <submittedName>
        <fullName evidence="9">Cytochrome C</fullName>
    </submittedName>
</protein>
<evidence type="ECO:0000256" key="6">
    <source>
        <dbReference type="PROSITE-ProRule" id="PRU00433"/>
    </source>
</evidence>
<name>A0AAJ0U2Y7_9GAMM</name>
<dbReference type="PANTHER" id="PTHR33751:SF9">
    <property type="entry name" value="CYTOCHROME C4"/>
    <property type="match status" value="1"/>
</dbReference>
<keyword evidence="5 6" id="KW-0408">Iron</keyword>
<evidence type="ECO:0000256" key="1">
    <source>
        <dbReference type="ARBA" id="ARBA00022448"/>
    </source>
</evidence>
<evidence type="ECO:0000313" key="9">
    <source>
        <dbReference type="EMBL" id="MBK1704251.1"/>
    </source>
</evidence>
<keyword evidence="1" id="KW-0813">Transport</keyword>
<evidence type="ECO:0000256" key="4">
    <source>
        <dbReference type="ARBA" id="ARBA00022982"/>
    </source>
</evidence>
<keyword evidence="3 6" id="KW-0479">Metal-binding</keyword>
<dbReference type="Gene3D" id="1.10.760.10">
    <property type="entry name" value="Cytochrome c-like domain"/>
    <property type="match status" value="2"/>
</dbReference>
<evidence type="ECO:0000259" key="8">
    <source>
        <dbReference type="PROSITE" id="PS51007"/>
    </source>
</evidence>
<keyword evidence="10" id="KW-1185">Reference proteome</keyword>
<dbReference type="GO" id="GO:0020037">
    <property type="term" value="F:heme binding"/>
    <property type="evidence" value="ECO:0007669"/>
    <property type="project" value="InterPro"/>
</dbReference>
<keyword evidence="4" id="KW-0249">Electron transport</keyword>
<keyword evidence="2 6" id="KW-0349">Heme</keyword>
<evidence type="ECO:0000256" key="7">
    <source>
        <dbReference type="SAM" id="SignalP"/>
    </source>
</evidence>
<feature type="domain" description="Cytochrome c" evidence="8">
    <location>
        <begin position="47"/>
        <end position="129"/>
    </location>
</feature>
<sequence length="265" mass="29028">MDRRQLRFSAALLSAALTPVLWAEGLWADTPAEIAEREYDEVLSLTPSVERGRQVYLTCAVCHLPEGWGSTDGTYPQIAGQLRTVTIKQLADFRAGNRENPLMYPFSVPLILGGPQEIADVAAYVAQLPMTPNNGLGPGTDLELGAELYERHCADCHGAKGEGDAEEHIPAIAGQHYAYLMRQFDAIRSGERKNADSKMTDEIKDLSAAERAAVLDYTARLRPDPAKLAADGWLNPDFPHYMRDALGLHAVPPTHRPPSATTERP</sequence>
<accession>A0AAJ0U2Y7</accession>
<dbReference type="InterPro" id="IPR036909">
    <property type="entry name" value="Cyt_c-like_dom_sf"/>
</dbReference>